<accession>A0A9E8MKE5</accession>
<evidence type="ECO:0000313" key="2">
    <source>
        <dbReference type="EMBL" id="WAB81195.1"/>
    </source>
</evidence>
<dbReference type="Proteomes" id="UP001164706">
    <property type="component" value="Chromosome"/>
</dbReference>
<sequence length="139" mass="15161">MTEHPALTETEVLGAVDAIVDAFRRTDGAAYFACFSVDATFVFPDQDARLDSRAAYERLWAEWVASGWRVLDCTSTDAHVQVLGDAAVLSHTVRTRIATGEGEATAELHERETIVLHRQGDGRLLAVHEHLSSAPDEAA</sequence>
<dbReference type="EMBL" id="CP113089">
    <property type="protein sequence ID" value="WAB81195.1"/>
    <property type="molecule type" value="Genomic_DNA"/>
</dbReference>
<feature type="domain" description="SnoaL-like" evidence="1">
    <location>
        <begin position="14"/>
        <end position="134"/>
    </location>
</feature>
<dbReference type="NCBIfam" id="TIGR02246">
    <property type="entry name" value="SgcJ/EcaC family oxidoreductase"/>
    <property type="match status" value="1"/>
</dbReference>
<keyword evidence="3" id="KW-1185">Reference proteome</keyword>
<dbReference type="AlphaFoldDB" id="A0A9E8MKE5"/>
<dbReference type="RefSeq" id="WP_267780960.1">
    <property type="nucleotide sequence ID" value="NZ_CP113089.1"/>
</dbReference>
<evidence type="ECO:0000313" key="3">
    <source>
        <dbReference type="Proteomes" id="UP001164706"/>
    </source>
</evidence>
<protein>
    <submittedName>
        <fullName evidence="2">SgcJ/EcaC family oxidoreductase</fullName>
    </submittedName>
</protein>
<dbReference type="InterPro" id="IPR011944">
    <property type="entry name" value="Steroid_delta5-4_isomerase"/>
</dbReference>
<evidence type="ECO:0000259" key="1">
    <source>
        <dbReference type="Pfam" id="PF13474"/>
    </source>
</evidence>
<dbReference type="Pfam" id="PF13474">
    <property type="entry name" value="SnoaL_3"/>
    <property type="match status" value="1"/>
</dbReference>
<name>A0A9E8MKE5_9MICO</name>
<dbReference type="InterPro" id="IPR032710">
    <property type="entry name" value="NTF2-like_dom_sf"/>
</dbReference>
<reference evidence="2" key="1">
    <citation type="submission" date="2022-11" db="EMBL/GenBank/DDBJ databases">
        <title>Description of Microcella daejonensis nov. sp, isolated from riverside soil.</title>
        <authorList>
            <person name="Molina K.M."/>
            <person name="Kim S.B."/>
        </authorList>
    </citation>
    <scope>NUCLEOTIDE SEQUENCE</scope>
    <source>
        <strain evidence="2">MMS21-STM12</strain>
    </source>
</reference>
<dbReference type="SUPFAM" id="SSF54427">
    <property type="entry name" value="NTF2-like"/>
    <property type="match status" value="1"/>
</dbReference>
<proteinExistence type="predicted"/>
<dbReference type="KEGG" id="mdb:OVN18_11725"/>
<gene>
    <name evidence="2" type="ORF">OVN18_11725</name>
</gene>
<dbReference type="InterPro" id="IPR037401">
    <property type="entry name" value="SnoaL-like"/>
</dbReference>
<dbReference type="Gene3D" id="3.10.450.50">
    <property type="match status" value="1"/>
</dbReference>
<organism evidence="2 3">
    <name type="scientific">Microcella daejeonensis</name>
    <dbReference type="NCBI Taxonomy" id="2994971"/>
    <lineage>
        <taxon>Bacteria</taxon>
        <taxon>Bacillati</taxon>
        <taxon>Actinomycetota</taxon>
        <taxon>Actinomycetes</taxon>
        <taxon>Micrococcales</taxon>
        <taxon>Microbacteriaceae</taxon>
        <taxon>Microcella</taxon>
    </lineage>
</organism>